<dbReference type="InterPro" id="IPR036396">
    <property type="entry name" value="Cyt_P450_sf"/>
</dbReference>
<dbReference type="InterPro" id="IPR001128">
    <property type="entry name" value="Cyt_P450"/>
</dbReference>
<dbReference type="OrthoDB" id="4168525at2"/>
<dbReference type="Proteomes" id="UP000199533">
    <property type="component" value="Unassembled WGS sequence"/>
</dbReference>
<dbReference type="GO" id="GO:0020037">
    <property type="term" value="F:heme binding"/>
    <property type="evidence" value="ECO:0007669"/>
    <property type="project" value="InterPro"/>
</dbReference>
<dbReference type="PANTHER" id="PTHR46696">
    <property type="entry name" value="P450, PUTATIVE (EUROFUNG)-RELATED"/>
    <property type="match status" value="1"/>
</dbReference>
<dbReference type="CDD" id="cd20612">
    <property type="entry name" value="CYP_LDS-like_C"/>
    <property type="match status" value="1"/>
</dbReference>
<keyword evidence="2" id="KW-0503">Monooxygenase</keyword>
<evidence type="ECO:0000256" key="2">
    <source>
        <dbReference type="RuleBase" id="RU000461"/>
    </source>
</evidence>
<dbReference type="GO" id="GO:0004497">
    <property type="term" value="F:monooxygenase activity"/>
    <property type="evidence" value="ECO:0007669"/>
    <property type="project" value="UniProtKB-KW"/>
</dbReference>
<evidence type="ECO:0000313" key="3">
    <source>
        <dbReference type="EMBL" id="SFK48037.1"/>
    </source>
</evidence>
<keyword evidence="2" id="KW-0560">Oxidoreductase</keyword>
<reference evidence="4" key="1">
    <citation type="submission" date="2016-10" db="EMBL/GenBank/DDBJ databases">
        <authorList>
            <person name="Varghese N."/>
            <person name="Submissions S."/>
        </authorList>
    </citation>
    <scope>NUCLEOTIDE SEQUENCE [LARGE SCALE GENOMIC DNA]</scope>
    <source>
        <strain evidence="4">Nm69</strain>
    </source>
</reference>
<proteinExistence type="inferred from homology"/>
<keyword evidence="2" id="KW-0349">Heme</keyword>
<gene>
    <name evidence="3" type="ORF">SAMN05216302_100784</name>
</gene>
<comment type="similarity">
    <text evidence="1 2">Belongs to the cytochrome P450 family.</text>
</comment>
<dbReference type="AlphaFoldDB" id="A0A1I3ZVT0"/>
<dbReference type="GO" id="GO:0016705">
    <property type="term" value="F:oxidoreductase activity, acting on paired donors, with incorporation or reduction of molecular oxygen"/>
    <property type="evidence" value="ECO:0007669"/>
    <property type="project" value="InterPro"/>
</dbReference>
<dbReference type="PROSITE" id="PS00086">
    <property type="entry name" value="CYTOCHROME_P450"/>
    <property type="match status" value="1"/>
</dbReference>
<dbReference type="RefSeq" id="WP_090698202.1">
    <property type="nucleotide sequence ID" value="NZ_FOSP01000007.1"/>
</dbReference>
<keyword evidence="2" id="KW-0408">Iron</keyword>
<accession>A0A1I3ZVT0</accession>
<evidence type="ECO:0000256" key="1">
    <source>
        <dbReference type="ARBA" id="ARBA00010617"/>
    </source>
</evidence>
<name>A0A1I3ZVT0_9PROT</name>
<keyword evidence="4" id="KW-1185">Reference proteome</keyword>
<dbReference type="InterPro" id="IPR017972">
    <property type="entry name" value="Cyt_P450_CS"/>
</dbReference>
<dbReference type="InterPro" id="IPR002397">
    <property type="entry name" value="Cyt_P450_B"/>
</dbReference>
<sequence length="398" mass="45216">MATENTFRNKLTELVLKHLDLVFSILRTVKPTVVIKGNAVVTRFDDVTEVLNRDWIFQVPYAEKMHKVTGGSNFFLGMQNTEQYTRDVSNMRIAARREDIDAIVKPFIDRTSHEILKNTTGRMDVVQQLTRVVPTRLIGEYFGTPGWNETEFTDAATIMFQYLFYPDDPEVEEKALKAAEQTRSYLDQVIADRKANQIAKDDVLGRCLKLQDAGMPGMQDTDIRNNLIGLIIGAIPTTSKCVAVTLNHLFNNPELMVQAQQAARVDDDKKLIQFVQESLRLNPFAAGIQRICAEDYVVARGTLRSTKIPKGTVVLAATQSAMMDKRKIQKPKEFRLDRPAYSYMHFGFGLHTCFGQYINLTQIPGIIKAVLKQNTLRRVSDMKVEEPFPVSLEIEYDN</sequence>
<dbReference type="SUPFAM" id="SSF48264">
    <property type="entry name" value="Cytochrome P450"/>
    <property type="match status" value="1"/>
</dbReference>
<protein>
    <submittedName>
        <fullName evidence="3">Cytochrome P450</fullName>
    </submittedName>
</protein>
<dbReference type="Gene3D" id="1.10.630.10">
    <property type="entry name" value="Cytochrome P450"/>
    <property type="match status" value="1"/>
</dbReference>
<keyword evidence="2" id="KW-0479">Metal-binding</keyword>
<dbReference type="Pfam" id="PF00067">
    <property type="entry name" value="p450"/>
    <property type="match status" value="1"/>
</dbReference>
<dbReference type="PANTHER" id="PTHR46696:SF1">
    <property type="entry name" value="CYTOCHROME P450 YJIB-RELATED"/>
    <property type="match status" value="1"/>
</dbReference>
<dbReference type="GO" id="GO:0005506">
    <property type="term" value="F:iron ion binding"/>
    <property type="evidence" value="ECO:0007669"/>
    <property type="project" value="InterPro"/>
</dbReference>
<organism evidence="3 4">
    <name type="scientific">Nitrosomonas aestuarii</name>
    <dbReference type="NCBI Taxonomy" id="52441"/>
    <lineage>
        <taxon>Bacteria</taxon>
        <taxon>Pseudomonadati</taxon>
        <taxon>Pseudomonadota</taxon>
        <taxon>Betaproteobacteria</taxon>
        <taxon>Nitrosomonadales</taxon>
        <taxon>Nitrosomonadaceae</taxon>
        <taxon>Nitrosomonas</taxon>
    </lineage>
</organism>
<evidence type="ECO:0000313" key="4">
    <source>
        <dbReference type="Proteomes" id="UP000199533"/>
    </source>
</evidence>
<dbReference type="STRING" id="52441.SAMN05216302_100784"/>
<dbReference type="EMBL" id="FOSP01000007">
    <property type="protein sequence ID" value="SFK48037.1"/>
    <property type="molecule type" value="Genomic_DNA"/>
</dbReference>
<dbReference type="PRINTS" id="PR00359">
    <property type="entry name" value="BP450"/>
</dbReference>